<dbReference type="Gene3D" id="3.30.565.10">
    <property type="entry name" value="Histidine kinase-like ATPase, C-terminal domain"/>
    <property type="match status" value="1"/>
</dbReference>
<keyword evidence="3" id="KW-0597">Phosphoprotein</keyword>
<dbReference type="FunFam" id="3.30.565.10:FF:000006">
    <property type="entry name" value="Sensor histidine kinase WalK"/>
    <property type="match status" value="1"/>
</dbReference>
<proteinExistence type="predicted"/>
<evidence type="ECO:0000256" key="5">
    <source>
        <dbReference type="ARBA" id="ARBA00022777"/>
    </source>
</evidence>
<dbReference type="Pfam" id="PF02518">
    <property type="entry name" value="HATPase_c"/>
    <property type="match status" value="1"/>
</dbReference>
<keyword evidence="7" id="KW-1133">Transmembrane helix</keyword>
<name>A0A1G6TXF7_9BACT</name>
<keyword evidence="4" id="KW-0808">Transferase</keyword>
<evidence type="ECO:0000313" key="9">
    <source>
        <dbReference type="EMBL" id="SDD33136.1"/>
    </source>
</evidence>
<evidence type="ECO:0000259" key="8">
    <source>
        <dbReference type="PROSITE" id="PS50109"/>
    </source>
</evidence>
<evidence type="ECO:0000256" key="7">
    <source>
        <dbReference type="SAM" id="Phobius"/>
    </source>
</evidence>
<dbReference type="Gene3D" id="1.10.287.130">
    <property type="match status" value="1"/>
</dbReference>
<dbReference type="PRINTS" id="PR00344">
    <property type="entry name" value="BCTRLSENSOR"/>
</dbReference>
<dbReference type="SUPFAM" id="SSF55874">
    <property type="entry name" value="ATPase domain of HSP90 chaperone/DNA topoisomerase II/histidine kinase"/>
    <property type="match status" value="1"/>
</dbReference>
<dbReference type="GO" id="GO:0000155">
    <property type="term" value="F:phosphorelay sensor kinase activity"/>
    <property type="evidence" value="ECO:0007669"/>
    <property type="project" value="InterPro"/>
</dbReference>
<keyword evidence="7" id="KW-0812">Transmembrane</keyword>
<dbReference type="InterPro" id="IPR005467">
    <property type="entry name" value="His_kinase_dom"/>
</dbReference>
<dbReference type="GO" id="GO:0004721">
    <property type="term" value="F:phosphoprotein phosphatase activity"/>
    <property type="evidence" value="ECO:0007669"/>
    <property type="project" value="TreeGrafter"/>
</dbReference>
<dbReference type="EMBL" id="FMYP01000138">
    <property type="protein sequence ID" value="SDD33136.1"/>
    <property type="molecule type" value="Genomic_DNA"/>
</dbReference>
<evidence type="ECO:0000313" key="10">
    <source>
        <dbReference type="Proteomes" id="UP000199452"/>
    </source>
</evidence>
<dbReference type="InterPro" id="IPR003661">
    <property type="entry name" value="HisK_dim/P_dom"/>
</dbReference>
<keyword evidence="6" id="KW-0902">Two-component regulatory system</keyword>
<comment type="catalytic activity">
    <reaction evidence="1">
        <text>ATP + protein L-histidine = ADP + protein N-phospho-L-histidine.</text>
        <dbReference type="EC" id="2.7.13.3"/>
    </reaction>
</comment>
<dbReference type="Pfam" id="PF00512">
    <property type="entry name" value="HisKA"/>
    <property type="match status" value="1"/>
</dbReference>
<gene>
    <name evidence="9" type="ORF">SAMN05216323_11384</name>
</gene>
<evidence type="ECO:0000256" key="2">
    <source>
        <dbReference type="ARBA" id="ARBA00012438"/>
    </source>
</evidence>
<dbReference type="GO" id="GO:0005886">
    <property type="term" value="C:plasma membrane"/>
    <property type="evidence" value="ECO:0007669"/>
    <property type="project" value="TreeGrafter"/>
</dbReference>
<dbReference type="SMART" id="SM00388">
    <property type="entry name" value="HisKA"/>
    <property type="match status" value="1"/>
</dbReference>
<evidence type="ECO:0000256" key="4">
    <source>
        <dbReference type="ARBA" id="ARBA00022679"/>
    </source>
</evidence>
<dbReference type="InterPro" id="IPR036097">
    <property type="entry name" value="HisK_dim/P_sf"/>
</dbReference>
<dbReference type="PANTHER" id="PTHR45453">
    <property type="entry name" value="PHOSPHATE REGULON SENSOR PROTEIN PHOR"/>
    <property type="match status" value="1"/>
</dbReference>
<keyword evidence="5 9" id="KW-0418">Kinase</keyword>
<dbReference type="GO" id="GO:0016036">
    <property type="term" value="P:cellular response to phosphate starvation"/>
    <property type="evidence" value="ECO:0007669"/>
    <property type="project" value="TreeGrafter"/>
</dbReference>
<reference evidence="9 10" key="1">
    <citation type="submission" date="2016-09" db="EMBL/GenBank/DDBJ databases">
        <authorList>
            <person name="Capua I."/>
            <person name="De Benedictis P."/>
            <person name="Joannis T."/>
            <person name="Lombin L.H."/>
            <person name="Cattoli G."/>
        </authorList>
    </citation>
    <scope>NUCLEOTIDE SEQUENCE [LARGE SCALE GENOMIC DNA]</scope>
    <source>
        <strain evidence="9 10">A7P-90m</strain>
    </source>
</reference>
<dbReference type="CDD" id="cd00075">
    <property type="entry name" value="HATPase"/>
    <property type="match status" value="1"/>
</dbReference>
<dbReference type="EC" id="2.7.13.3" evidence="2"/>
<organism evidence="9 10">
    <name type="scientific">Williamwhitmania taraxaci</name>
    <dbReference type="NCBI Taxonomy" id="1640674"/>
    <lineage>
        <taxon>Bacteria</taxon>
        <taxon>Pseudomonadati</taxon>
        <taxon>Bacteroidota</taxon>
        <taxon>Bacteroidia</taxon>
        <taxon>Bacteroidales</taxon>
        <taxon>Williamwhitmaniaceae</taxon>
        <taxon>Williamwhitmania</taxon>
    </lineage>
</organism>
<dbReference type="SUPFAM" id="SSF47384">
    <property type="entry name" value="Homodimeric domain of signal transducing histidine kinase"/>
    <property type="match status" value="1"/>
</dbReference>
<evidence type="ECO:0000256" key="1">
    <source>
        <dbReference type="ARBA" id="ARBA00000085"/>
    </source>
</evidence>
<keyword evidence="7" id="KW-0472">Membrane</keyword>
<dbReference type="PANTHER" id="PTHR45453:SF1">
    <property type="entry name" value="PHOSPHATE REGULON SENSOR PROTEIN PHOR"/>
    <property type="match status" value="1"/>
</dbReference>
<dbReference type="InterPro" id="IPR036890">
    <property type="entry name" value="HATPase_C_sf"/>
</dbReference>
<dbReference type="SMART" id="SM00387">
    <property type="entry name" value="HATPase_c"/>
    <property type="match status" value="1"/>
</dbReference>
<feature type="domain" description="Histidine kinase" evidence="8">
    <location>
        <begin position="122"/>
        <end position="338"/>
    </location>
</feature>
<dbReference type="InterPro" id="IPR004358">
    <property type="entry name" value="Sig_transdc_His_kin-like_C"/>
</dbReference>
<keyword evidence="10" id="KW-1185">Reference proteome</keyword>
<dbReference type="InterPro" id="IPR050351">
    <property type="entry name" value="BphY/WalK/GraS-like"/>
</dbReference>
<accession>A0A1G6TXF7</accession>
<dbReference type="Proteomes" id="UP000199452">
    <property type="component" value="Unassembled WGS sequence"/>
</dbReference>
<dbReference type="InterPro" id="IPR003594">
    <property type="entry name" value="HATPase_dom"/>
</dbReference>
<sequence>MSDTPLNISLLDSIYTRVLEDNGIYSPFELIVYRMHTDSVIQSTNHSVMRYGQRTRRKELDLNMEIQAMYKSHIALILQKMLLFIILSAMVTGLIIMMLSYQLRIITRQKRIEKVRQDFIDSMTHELRHPLQGALSMAEILENPTFAENPERVSNAISRIKHNLFNLSKLLDSIVQKSYSEKLQQGAEWQEGNLQEMLNDLIASFMLLSDKEIKFTTHFEHMKSGYCYDPVHFPNAVKNLIDNAVKYSSETVEITISVVSNENEFSVIVSDNGIGIPKEEIPRIFDKFYKVHNPRIKHGFGLGLSYVKWVAEIHLGSVNVQSRYGKGSEFIITTPILIEKA</sequence>
<dbReference type="AlphaFoldDB" id="A0A1G6TXF7"/>
<protein>
    <recommendedName>
        <fullName evidence="2">histidine kinase</fullName>
        <ecNumber evidence="2">2.7.13.3</ecNumber>
    </recommendedName>
</protein>
<dbReference type="CDD" id="cd00082">
    <property type="entry name" value="HisKA"/>
    <property type="match status" value="1"/>
</dbReference>
<dbReference type="STRING" id="1640674.SAMN05216323_11384"/>
<evidence type="ECO:0000256" key="6">
    <source>
        <dbReference type="ARBA" id="ARBA00023012"/>
    </source>
</evidence>
<dbReference type="PROSITE" id="PS50109">
    <property type="entry name" value="HIS_KIN"/>
    <property type="match status" value="1"/>
</dbReference>
<evidence type="ECO:0000256" key="3">
    <source>
        <dbReference type="ARBA" id="ARBA00022553"/>
    </source>
</evidence>
<feature type="transmembrane region" description="Helical" evidence="7">
    <location>
        <begin position="81"/>
        <end position="101"/>
    </location>
</feature>